<evidence type="ECO:0000256" key="5">
    <source>
        <dbReference type="ARBA" id="ARBA00023008"/>
    </source>
</evidence>
<dbReference type="EMBL" id="JACGCM010000441">
    <property type="protein sequence ID" value="KAF6172145.1"/>
    <property type="molecule type" value="Genomic_DNA"/>
</dbReference>
<evidence type="ECO:0000256" key="4">
    <source>
        <dbReference type="ARBA" id="ARBA00023002"/>
    </source>
</evidence>
<dbReference type="Pfam" id="PF12143">
    <property type="entry name" value="PPO1_KFDV"/>
    <property type="match status" value="1"/>
</dbReference>
<keyword evidence="3" id="KW-0883">Thioether bond</keyword>
<dbReference type="Gene3D" id="1.10.1280.10">
    <property type="entry name" value="Di-copper center containing domain from catechol oxidase"/>
    <property type="match status" value="1"/>
</dbReference>
<dbReference type="GO" id="GO:0004097">
    <property type="term" value="F:catechol oxidase activity"/>
    <property type="evidence" value="ECO:0007669"/>
    <property type="project" value="InterPro"/>
</dbReference>
<feature type="domain" description="Tyrosinase copper-binding" evidence="11">
    <location>
        <begin position="360"/>
        <end position="371"/>
    </location>
</feature>
<dbReference type="PRINTS" id="PR00092">
    <property type="entry name" value="TYROSINASE"/>
</dbReference>
<dbReference type="InterPro" id="IPR002227">
    <property type="entry name" value="Tyrosinase_Cu-bd"/>
</dbReference>
<organism evidence="12 13">
    <name type="scientific">Kingdonia uniflora</name>
    <dbReference type="NCBI Taxonomy" id="39325"/>
    <lineage>
        <taxon>Eukaryota</taxon>
        <taxon>Viridiplantae</taxon>
        <taxon>Streptophyta</taxon>
        <taxon>Embryophyta</taxon>
        <taxon>Tracheophyta</taxon>
        <taxon>Spermatophyta</taxon>
        <taxon>Magnoliopsida</taxon>
        <taxon>Ranunculales</taxon>
        <taxon>Circaeasteraceae</taxon>
        <taxon>Kingdonia</taxon>
    </lineage>
</organism>
<evidence type="ECO:0000259" key="11">
    <source>
        <dbReference type="PROSITE" id="PS00498"/>
    </source>
</evidence>
<dbReference type="GO" id="GO:0046872">
    <property type="term" value="F:metal ion binding"/>
    <property type="evidence" value="ECO:0007669"/>
    <property type="project" value="UniProtKB-KW"/>
</dbReference>
<evidence type="ECO:0000259" key="10">
    <source>
        <dbReference type="PROSITE" id="PS00497"/>
    </source>
</evidence>
<dbReference type="Pfam" id="PF00264">
    <property type="entry name" value="Tyrosinase"/>
    <property type="match status" value="1"/>
</dbReference>
<evidence type="ECO:0000256" key="2">
    <source>
        <dbReference type="ARBA" id="ARBA00022723"/>
    </source>
</evidence>
<dbReference type="InterPro" id="IPR022740">
    <property type="entry name" value="Polyphenol_oxidase_C"/>
</dbReference>
<feature type="disulfide bond" evidence="8">
    <location>
        <begin position="119"/>
        <end position="182"/>
    </location>
</feature>
<keyword evidence="13" id="KW-1185">Reference proteome</keyword>
<sequence>MASLLSLNNPITHPSSSYLRPSYQKQSQVSAVVKRSYCIGNIVCNASRNGDQEGSASNSKGEKIVDRRNVLIGLGGLYGVAGLSATGADRLAIGAPIIPPDFTKCGPPDLPAGAKPVNCCPPTDFKIFDFKPPSHSAPLRIRQAAHLVDNEYIAKYTEAYELMRALPEDDPRSFKQQANIHCAYCDGAYDQIGFPDLQIQVHNSWLFFPFHRYYLYFHEKILGSLIGDPTFALPFWNWDSPAGMRMPKYYTNSKSALYNKLRDAKHQPPTLIDLNFTTTDATNTEQQRIDSNLSTMYRQMVSNGKTAQLFLGTPYRAGDKSDPGAGALENLPHGPVHLWVGDRTQPNGEDMGNFYSAARDPVFYSHHSNCDRMWSVWKDLGGKRKDFTDPDWLNSGFLFYDENADLVRVKVKDCLDEKNLRYMYQEVEIPWMKSRPTPRVRKVKRSIKDLVEKVKHKIHHGYPKALDQIITVTVPRPRKSRSKKDKDDEEEILVIKDIELERDTVVKFDVFINDEDEATLNPQKSEFAGSFVNVPHKHGKKKKLKTDFKLGITDLMEDLDAEDDDEVVVTIVPRQGTEGVTIGGIKIVFGS</sequence>
<keyword evidence="5 7" id="KW-0186">Copper</keyword>
<evidence type="ECO:0000256" key="7">
    <source>
        <dbReference type="PIRSR" id="PIRSR000290-1"/>
    </source>
</evidence>
<dbReference type="PANTHER" id="PTHR11474">
    <property type="entry name" value="TYROSINASE FAMILY MEMBER"/>
    <property type="match status" value="1"/>
</dbReference>
<feature type="domain" description="Tyrosinase copper-binding" evidence="10">
    <location>
        <begin position="202"/>
        <end position="219"/>
    </location>
</feature>
<dbReference type="SUPFAM" id="SSF48056">
    <property type="entry name" value="Di-copper centre-containing domain"/>
    <property type="match status" value="1"/>
</dbReference>
<evidence type="ECO:0000313" key="12">
    <source>
        <dbReference type="EMBL" id="KAF6172145.1"/>
    </source>
</evidence>
<keyword evidence="4" id="KW-0560">Oxidoreductase</keyword>
<dbReference type="InterPro" id="IPR016213">
    <property type="entry name" value="Polyphenol_oxidase"/>
</dbReference>
<comment type="similarity">
    <text evidence="1">Belongs to the tyrosinase family.</text>
</comment>
<evidence type="ECO:0000256" key="9">
    <source>
        <dbReference type="PIRSR" id="PIRSR000290-3"/>
    </source>
</evidence>
<dbReference type="GO" id="GO:0046148">
    <property type="term" value="P:pigment biosynthetic process"/>
    <property type="evidence" value="ECO:0007669"/>
    <property type="project" value="InterPro"/>
</dbReference>
<feature type="binding site" evidence="7">
    <location>
        <position position="333"/>
    </location>
    <ligand>
        <name>Cu cation</name>
        <dbReference type="ChEBI" id="CHEBI:23378"/>
        <label>B</label>
    </ligand>
</feature>
<feature type="binding site" evidence="7">
    <location>
        <position position="337"/>
    </location>
    <ligand>
        <name>Cu cation</name>
        <dbReference type="ChEBI" id="CHEBI:23378"/>
        <label>B</label>
    </ligand>
</feature>
<reference evidence="12 13" key="1">
    <citation type="journal article" date="2020" name="IScience">
        <title>Genome Sequencing of the Endangered Kingdonia uniflora (Circaeasteraceae, Ranunculales) Reveals Potential Mechanisms of Evolutionary Specialization.</title>
        <authorList>
            <person name="Sun Y."/>
            <person name="Deng T."/>
            <person name="Zhang A."/>
            <person name="Moore M.J."/>
            <person name="Landis J.B."/>
            <person name="Lin N."/>
            <person name="Zhang H."/>
            <person name="Zhang X."/>
            <person name="Huang J."/>
            <person name="Zhang X."/>
            <person name="Sun H."/>
            <person name="Wang H."/>
        </authorList>
    </citation>
    <scope>NUCLEOTIDE SEQUENCE [LARGE SCALE GENOMIC DNA]</scope>
    <source>
        <strain evidence="12">TB1705</strain>
        <tissue evidence="12">Leaf</tissue>
    </source>
</reference>
<evidence type="ECO:0000313" key="13">
    <source>
        <dbReference type="Proteomes" id="UP000541444"/>
    </source>
</evidence>
<comment type="cofactor">
    <cofactor evidence="7">
        <name>Cu(2+)</name>
        <dbReference type="ChEBI" id="CHEBI:29036"/>
    </cofactor>
    <text evidence="7">Binds 2 copper ions per subunit.</text>
</comment>
<evidence type="ECO:0000256" key="8">
    <source>
        <dbReference type="PIRSR" id="PIRSR000290-2"/>
    </source>
</evidence>
<evidence type="ECO:0000256" key="6">
    <source>
        <dbReference type="ARBA" id="ARBA00023157"/>
    </source>
</evidence>
<dbReference type="OrthoDB" id="6132182at2759"/>
<keyword evidence="2 7" id="KW-0479">Metal-binding</keyword>
<name>A0A7J7NY85_9MAGN</name>
<feature type="binding site" evidence="7">
    <location>
        <position position="367"/>
    </location>
    <ligand>
        <name>Cu cation</name>
        <dbReference type="ChEBI" id="CHEBI:23378"/>
        <label>B</label>
    </ligand>
</feature>
<feature type="disulfide bond" evidence="8">
    <location>
        <begin position="105"/>
        <end position="120"/>
    </location>
</feature>
<dbReference type="PANTHER" id="PTHR11474:SF76">
    <property type="entry name" value="SHKT DOMAIN-CONTAINING PROTEIN"/>
    <property type="match status" value="1"/>
</dbReference>
<gene>
    <name evidence="12" type="ORF">GIB67_003837</name>
</gene>
<dbReference type="PIRSF" id="PIRSF000290">
    <property type="entry name" value="PPO_plant"/>
    <property type="match status" value="1"/>
</dbReference>
<accession>A0A7J7NY85</accession>
<dbReference type="AlphaFoldDB" id="A0A7J7NY85"/>
<protein>
    <recommendedName>
        <fullName evidence="10 11">Tyrosinase copper-binding domain-containing protein</fullName>
    </recommendedName>
</protein>
<comment type="caution">
    <text evidence="12">The sequence shown here is derived from an EMBL/GenBank/DDBJ whole genome shotgun (WGS) entry which is preliminary data.</text>
</comment>
<dbReference type="InterPro" id="IPR050316">
    <property type="entry name" value="Tyrosinase/Hemocyanin"/>
</dbReference>
<dbReference type="PROSITE" id="PS00497">
    <property type="entry name" value="TYROSINASE_1"/>
    <property type="match status" value="1"/>
</dbReference>
<dbReference type="FunFam" id="1.10.1280.10:FF:000007">
    <property type="entry name" value="Polyphenol oxidase, chloroplastic"/>
    <property type="match status" value="1"/>
</dbReference>
<feature type="binding site" evidence="7">
    <location>
        <position position="211"/>
    </location>
    <ligand>
        <name>Cu cation</name>
        <dbReference type="ChEBI" id="CHEBI:23378"/>
        <label>A</label>
    </ligand>
</feature>
<proteinExistence type="inferred from homology"/>
<keyword evidence="6 8" id="KW-1015">Disulfide bond</keyword>
<dbReference type="InterPro" id="IPR008922">
    <property type="entry name" value="Di-copper_centre_dom_sf"/>
</dbReference>
<feature type="cross-link" description="2'-(S-cysteinyl)-histidine (Cys-His)" evidence="9">
    <location>
        <begin position="185"/>
        <end position="202"/>
    </location>
</feature>
<evidence type="ECO:0000256" key="3">
    <source>
        <dbReference type="ARBA" id="ARBA00022784"/>
    </source>
</evidence>
<dbReference type="Pfam" id="PF12142">
    <property type="entry name" value="PPO1_DWL"/>
    <property type="match status" value="1"/>
</dbReference>
<dbReference type="InterPro" id="IPR022739">
    <property type="entry name" value="Polyphenol_oxidase_cen"/>
</dbReference>
<feature type="binding site" evidence="7">
    <location>
        <position position="181"/>
    </location>
    <ligand>
        <name>Cu cation</name>
        <dbReference type="ChEBI" id="CHEBI:23378"/>
        <label>A</label>
    </ligand>
</feature>
<dbReference type="PROSITE" id="PS00498">
    <property type="entry name" value="TYROSINASE_2"/>
    <property type="match status" value="1"/>
</dbReference>
<dbReference type="Proteomes" id="UP000541444">
    <property type="component" value="Unassembled WGS sequence"/>
</dbReference>
<evidence type="ECO:0000256" key="1">
    <source>
        <dbReference type="ARBA" id="ARBA00009928"/>
    </source>
</evidence>
<feature type="binding site" evidence="7">
    <location>
        <position position="202"/>
    </location>
    <ligand>
        <name>Cu cation</name>
        <dbReference type="ChEBI" id="CHEBI:23378"/>
        <label>A</label>
    </ligand>
</feature>